<dbReference type="Proteomes" id="UP000010388">
    <property type="component" value="Chromosome"/>
</dbReference>
<keyword evidence="3 10" id="KW-0812">Transmembrane</keyword>
<dbReference type="PRINTS" id="PR00762">
    <property type="entry name" value="CLCHANNEL"/>
</dbReference>
<feature type="transmembrane region" description="Helical" evidence="10">
    <location>
        <begin position="407"/>
        <end position="426"/>
    </location>
</feature>
<gene>
    <name evidence="11" type="ordered locus">Cyagr_0089</name>
</gene>
<dbReference type="AlphaFoldDB" id="K9P431"/>
<dbReference type="CDD" id="cd00400">
    <property type="entry name" value="Voltage_gated_ClC"/>
    <property type="match status" value="1"/>
</dbReference>
<comment type="subcellular location">
    <subcellularLocation>
        <location evidence="1">Membrane</location>
        <topology evidence="1">Multi-pass membrane protein</topology>
    </subcellularLocation>
</comment>
<dbReference type="EMBL" id="CP003495">
    <property type="protein sequence ID" value="AFY27309.1"/>
    <property type="molecule type" value="Genomic_DNA"/>
</dbReference>
<keyword evidence="9" id="KW-0407">Ion channel</keyword>
<dbReference type="SUPFAM" id="SSF54631">
    <property type="entry name" value="CBS-domain pair"/>
    <property type="match status" value="1"/>
</dbReference>
<evidence type="ECO:0000256" key="5">
    <source>
        <dbReference type="ARBA" id="ARBA00023065"/>
    </source>
</evidence>
<dbReference type="PATRIC" id="fig|292564.3.peg.88"/>
<evidence type="ECO:0000256" key="8">
    <source>
        <dbReference type="ARBA" id="ARBA00023214"/>
    </source>
</evidence>
<sequence>MPASAPKAEASGPRASGAEAELRGLPFQWNLLAWAALVGTLTGLAVVAFHELLGFINNFLFGPFVEGLLVIGRSSPATPADLPPIDLPPLAPDSGTPLRALLQLGLDGIGLLAAAPPPPPLPEPPPVSLPTPPDWLALWPVVVVPTLGGLAVGLLRHVAGSIGPGLSSLMAIADGRQGGEPRLPWLRLVAASLSLGSGASLGPEGPSVEGGGNIGLWVALRGRLSPQAQKALVGAGVAAGLAAGFKAPIAGVFFAFEGSYSAIPGRPSLRAVLVAAVASALVTQLCLGDTPILRLPAYEVRSPLELPLYLGLGLLASLMSWLLIRLLAAGRDERVQAVVRRLPPGLPTALGGAALGGMALVFPQVLGVGYDTIEALLGRDGGIPLLTLVALIGVKLVATTVSNATGFVGGGFAPSLFLGAVLGSCYGQALGSGGLNLPVAEPPAYAMVGMAAVLAGSARAPLTALLLLFELTRDIRIVLPLMAAAGLSAALVERWQGIQDPGLMGPDPQEERRRGELAAIPVEEAFDPEAPLILPAAMTASAALARLIDSHGHCLLVERAGLALGLVTIGDLQRGLASDLSRSQPLRLEDCLRTDLVWLPAGVHLDRLEDQLRPNGLRQLPVFAVPAGAGGHLPHGLPPGGLAVELLRGMASRDGMARALARRLQAASERPSIRASATGST</sequence>
<feature type="transmembrane region" description="Helical" evidence="10">
    <location>
        <begin position="308"/>
        <end position="328"/>
    </location>
</feature>
<evidence type="ECO:0000256" key="9">
    <source>
        <dbReference type="ARBA" id="ARBA00023303"/>
    </source>
</evidence>
<keyword evidence="4 10" id="KW-1133">Transmembrane helix</keyword>
<keyword evidence="8" id="KW-0868">Chloride</keyword>
<dbReference type="HOGENOM" id="CLU_015263_5_1_3"/>
<dbReference type="InterPro" id="IPR046342">
    <property type="entry name" value="CBS_dom_sf"/>
</dbReference>
<evidence type="ECO:0000313" key="12">
    <source>
        <dbReference type="Proteomes" id="UP000010388"/>
    </source>
</evidence>
<dbReference type="PANTHER" id="PTHR43427:SF6">
    <property type="entry name" value="CHLORIDE CHANNEL PROTEIN CLC-E"/>
    <property type="match status" value="1"/>
</dbReference>
<organism evidence="11 12">
    <name type="scientific">Cyanobium gracile (strain ATCC 27147 / PCC 6307)</name>
    <dbReference type="NCBI Taxonomy" id="292564"/>
    <lineage>
        <taxon>Bacteria</taxon>
        <taxon>Bacillati</taxon>
        <taxon>Cyanobacteriota</taxon>
        <taxon>Cyanophyceae</taxon>
        <taxon>Synechococcales</taxon>
        <taxon>Prochlorococcaceae</taxon>
        <taxon>Cyanobium</taxon>
    </lineage>
</organism>
<dbReference type="eggNOG" id="COG0038">
    <property type="taxonomic scope" value="Bacteria"/>
</dbReference>
<dbReference type="InterPro" id="IPR014743">
    <property type="entry name" value="Cl-channel_core"/>
</dbReference>
<evidence type="ECO:0000256" key="7">
    <source>
        <dbReference type="ARBA" id="ARBA00023173"/>
    </source>
</evidence>
<feature type="transmembrane region" description="Helical" evidence="10">
    <location>
        <begin position="31"/>
        <end position="49"/>
    </location>
</feature>
<dbReference type="InterPro" id="IPR001807">
    <property type="entry name" value="ClC"/>
</dbReference>
<feature type="transmembrane region" description="Helical" evidence="10">
    <location>
        <begin position="447"/>
        <end position="469"/>
    </location>
</feature>
<keyword evidence="6 10" id="KW-0472">Membrane</keyword>
<evidence type="ECO:0000256" key="6">
    <source>
        <dbReference type="ARBA" id="ARBA00023136"/>
    </source>
</evidence>
<dbReference type="eggNOG" id="COG0517">
    <property type="taxonomic scope" value="Bacteria"/>
</dbReference>
<dbReference type="PANTHER" id="PTHR43427">
    <property type="entry name" value="CHLORIDE CHANNEL PROTEIN CLC-E"/>
    <property type="match status" value="1"/>
</dbReference>
<evidence type="ECO:0000256" key="10">
    <source>
        <dbReference type="SAM" id="Phobius"/>
    </source>
</evidence>
<protein>
    <submittedName>
        <fullName evidence="11">Chloride channel protein EriC</fullName>
    </submittedName>
</protein>
<feature type="transmembrane region" description="Helical" evidence="10">
    <location>
        <begin position="382"/>
        <end position="401"/>
    </location>
</feature>
<keyword evidence="2" id="KW-0813">Transport</keyword>
<dbReference type="STRING" id="292564.Cyagr_0089"/>
<feature type="transmembrane region" description="Helical" evidence="10">
    <location>
        <begin position="348"/>
        <end position="370"/>
    </location>
</feature>
<dbReference type="GO" id="GO:0034707">
    <property type="term" value="C:chloride channel complex"/>
    <property type="evidence" value="ECO:0007669"/>
    <property type="project" value="UniProtKB-KW"/>
</dbReference>
<evidence type="ECO:0000313" key="11">
    <source>
        <dbReference type="EMBL" id="AFY27309.1"/>
    </source>
</evidence>
<keyword evidence="5" id="KW-0406">Ion transport</keyword>
<proteinExistence type="predicted"/>
<evidence type="ECO:0000256" key="4">
    <source>
        <dbReference type="ARBA" id="ARBA00022989"/>
    </source>
</evidence>
<evidence type="ECO:0000256" key="3">
    <source>
        <dbReference type="ARBA" id="ARBA00022692"/>
    </source>
</evidence>
<dbReference type="Pfam" id="PF00654">
    <property type="entry name" value="Voltage_CLC"/>
    <property type="match status" value="1"/>
</dbReference>
<dbReference type="KEGG" id="cgc:Cyagr_0089"/>
<dbReference type="SUPFAM" id="SSF81340">
    <property type="entry name" value="Clc chloride channel"/>
    <property type="match status" value="1"/>
</dbReference>
<feature type="transmembrane region" description="Helical" evidence="10">
    <location>
        <begin position="231"/>
        <end position="256"/>
    </location>
</feature>
<evidence type="ECO:0000256" key="1">
    <source>
        <dbReference type="ARBA" id="ARBA00004141"/>
    </source>
</evidence>
<evidence type="ECO:0000256" key="2">
    <source>
        <dbReference type="ARBA" id="ARBA00022448"/>
    </source>
</evidence>
<feature type="transmembrane region" description="Helical" evidence="10">
    <location>
        <begin position="135"/>
        <end position="155"/>
    </location>
</feature>
<accession>K9P431</accession>
<dbReference type="GO" id="GO:0005254">
    <property type="term" value="F:chloride channel activity"/>
    <property type="evidence" value="ECO:0007669"/>
    <property type="project" value="UniProtKB-KW"/>
</dbReference>
<dbReference type="Gene3D" id="1.10.3080.10">
    <property type="entry name" value="Clc chloride channel"/>
    <property type="match status" value="1"/>
</dbReference>
<reference evidence="12" key="1">
    <citation type="journal article" date="2013" name="Proc. Natl. Acad. Sci. U.S.A.">
        <title>Improving the coverage of the cyanobacterial phylum using diversity-driven genome sequencing.</title>
        <authorList>
            <person name="Shih P.M."/>
            <person name="Wu D."/>
            <person name="Latifi A."/>
            <person name="Axen S.D."/>
            <person name="Fewer D.P."/>
            <person name="Talla E."/>
            <person name="Calteau A."/>
            <person name="Cai F."/>
            <person name="Tandeau de Marsac N."/>
            <person name="Rippka R."/>
            <person name="Herdman M."/>
            <person name="Sivonen K."/>
            <person name="Coursin T."/>
            <person name="Laurent T."/>
            <person name="Goodwin L."/>
            <person name="Nolan M."/>
            <person name="Davenport K.W."/>
            <person name="Han C.S."/>
            <person name="Rubin E.M."/>
            <person name="Eisen J.A."/>
            <person name="Woyke T."/>
            <person name="Gugger M."/>
            <person name="Kerfeld C.A."/>
        </authorList>
    </citation>
    <scope>NUCLEOTIDE SEQUENCE [LARGE SCALE GENOMIC DNA]</scope>
    <source>
        <strain evidence="12">ATCC 27147 / PCC 6307</strain>
    </source>
</reference>
<keyword evidence="7" id="KW-0869">Chloride channel</keyword>
<dbReference type="InterPro" id="IPR050368">
    <property type="entry name" value="ClC-type_chloride_channel"/>
</dbReference>
<dbReference type="RefSeq" id="WP_015107768.1">
    <property type="nucleotide sequence ID" value="NC_019675.1"/>
</dbReference>
<name>K9P431_CYAGP</name>